<evidence type="ECO:0000313" key="3">
    <source>
        <dbReference type="EMBL" id="MFC0548910.1"/>
    </source>
</evidence>
<accession>A0ABV6NA15</accession>
<feature type="transmembrane region" description="Helical" evidence="1">
    <location>
        <begin position="16"/>
        <end position="38"/>
    </location>
</feature>
<keyword evidence="4" id="KW-1185">Reference proteome</keyword>
<dbReference type="Proteomes" id="UP001589810">
    <property type="component" value="Unassembled WGS sequence"/>
</dbReference>
<dbReference type="InterPro" id="IPR050515">
    <property type="entry name" value="Beta-lactam/transpept"/>
</dbReference>
<dbReference type="PANTHER" id="PTHR30627:SF24">
    <property type="entry name" value="PENICILLIN-BINDING PROTEIN 4B"/>
    <property type="match status" value="1"/>
</dbReference>
<dbReference type="PANTHER" id="PTHR30627">
    <property type="entry name" value="PEPTIDOGLYCAN D,D-TRANSPEPTIDASE"/>
    <property type="match status" value="1"/>
</dbReference>
<evidence type="ECO:0000313" key="4">
    <source>
        <dbReference type="Proteomes" id="UP001589810"/>
    </source>
</evidence>
<name>A0ABV6NA15_9PSEU</name>
<protein>
    <submittedName>
        <fullName evidence="3">Penicillin-binding transpeptidase domain-containing protein</fullName>
    </submittedName>
</protein>
<dbReference type="InterPro" id="IPR001460">
    <property type="entry name" value="PCN-bd_Tpept"/>
</dbReference>
<dbReference type="SUPFAM" id="SSF56601">
    <property type="entry name" value="beta-lactamase/transpeptidase-like"/>
    <property type="match status" value="1"/>
</dbReference>
<dbReference type="RefSeq" id="WP_379794712.1">
    <property type="nucleotide sequence ID" value="NZ_JBHLUD010000020.1"/>
</dbReference>
<evidence type="ECO:0000256" key="1">
    <source>
        <dbReference type="SAM" id="Phobius"/>
    </source>
</evidence>
<gene>
    <name evidence="3" type="ORF">ACFFH7_45890</name>
</gene>
<keyword evidence="1" id="KW-1133">Transmembrane helix</keyword>
<sequence length="538" mass="55072">MTLKGGLNFMQSKTRWWILGTGGTAVVVVLSMAGYLLLAPGPAYVPPQNSPATQPQALTADDVAHAYAQGFETLDPTAAAKVTDDPTAATAALTLVFKNMSNARLTASLAGNAVGDTASMNVDWHSGQLDMAYQVPLKMVQANGKWAVHWTDADIHPELAKGQSLALRTTPGGSSLTDRNGQPMTMDSVPKSVKAGVQQAIGGDLQAVDGHSITIVDATGTDVKTLEQKEGTKKAAYALTIDGTVQAAAQKAVDGVQGAATIVALQASTGEVLGIATNSAFDSGNLSPLTGTFPPGSTIKIVTATAAIEHGLTANSTVNCPNTVHIGPRTIPNEDTLKLGSPPDYATAMHEAFAYSCNTTFAQLAANLGANDLPTAAHQLGLGVDFDIPGMTTNTGRIDAASDEVDRAVDGFGQGTDLVSPFGMAVVAATVHNGHATTPMLLRGQQTTATGQVAAPSAGVLDQVRTMMREVCTVGTARGLASLPGTYGKTGTAEVGDGAAHGWFVGYRNDVAFAVLLPHADSSGPAVNVAGTFLRTIG</sequence>
<organism evidence="3 4">
    <name type="scientific">Kutzneria chonburiensis</name>
    <dbReference type="NCBI Taxonomy" id="1483604"/>
    <lineage>
        <taxon>Bacteria</taxon>
        <taxon>Bacillati</taxon>
        <taxon>Actinomycetota</taxon>
        <taxon>Actinomycetes</taxon>
        <taxon>Pseudonocardiales</taxon>
        <taxon>Pseudonocardiaceae</taxon>
        <taxon>Kutzneria</taxon>
    </lineage>
</organism>
<dbReference type="Gene3D" id="3.40.710.10">
    <property type="entry name" value="DD-peptidase/beta-lactamase superfamily"/>
    <property type="match status" value="1"/>
</dbReference>
<dbReference type="EMBL" id="JBHLUD010000020">
    <property type="protein sequence ID" value="MFC0548910.1"/>
    <property type="molecule type" value="Genomic_DNA"/>
</dbReference>
<keyword evidence="1" id="KW-0812">Transmembrane</keyword>
<reference evidence="3 4" key="1">
    <citation type="submission" date="2024-09" db="EMBL/GenBank/DDBJ databases">
        <authorList>
            <person name="Sun Q."/>
            <person name="Mori K."/>
        </authorList>
    </citation>
    <scope>NUCLEOTIDE SEQUENCE [LARGE SCALE GENOMIC DNA]</scope>
    <source>
        <strain evidence="3 4">TBRC 1432</strain>
    </source>
</reference>
<comment type="caution">
    <text evidence="3">The sequence shown here is derived from an EMBL/GenBank/DDBJ whole genome shotgun (WGS) entry which is preliminary data.</text>
</comment>
<dbReference type="InterPro" id="IPR012338">
    <property type="entry name" value="Beta-lactam/transpept-like"/>
</dbReference>
<dbReference type="Pfam" id="PF00905">
    <property type="entry name" value="Transpeptidase"/>
    <property type="match status" value="1"/>
</dbReference>
<feature type="domain" description="Penicillin-binding protein transpeptidase" evidence="2">
    <location>
        <begin position="261"/>
        <end position="522"/>
    </location>
</feature>
<proteinExistence type="predicted"/>
<evidence type="ECO:0000259" key="2">
    <source>
        <dbReference type="Pfam" id="PF00905"/>
    </source>
</evidence>
<keyword evidence="1" id="KW-0472">Membrane</keyword>